<organism evidence="3 4">
    <name type="scientific">Lactococcus termiticola</name>
    <dbReference type="NCBI Taxonomy" id="2169526"/>
    <lineage>
        <taxon>Bacteria</taxon>
        <taxon>Bacillati</taxon>
        <taxon>Bacillota</taxon>
        <taxon>Bacilli</taxon>
        <taxon>Lactobacillales</taxon>
        <taxon>Streptococcaceae</taxon>
        <taxon>Lactococcus</taxon>
    </lineage>
</organism>
<keyword evidence="4" id="KW-1185">Reference proteome</keyword>
<name>A0A2R5HFV7_9LACT</name>
<evidence type="ECO:0000313" key="4">
    <source>
        <dbReference type="Proteomes" id="UP000245021"/>
    </source>
</evidence>
<dbReference type="InterPro" id="IPR047057">
    <property type="entry name" value="MerR_fam"/>
</dbReference>
<dbReference type="RefSeq" id="WP_109245689.1">
    <property type="nucleotide sequence ID" value="NZ_BFFO01000004.1"/>
</dbReference>
<dbReference type="SMART" id="SM00422">
    <property type="entry name" value="HTH_MERR"/>
    <property type="match status" value="1"/>
</dbReference>
<evidence type="ECO:0000256" key="1">
    <source>
        <dbReference type="ARBA" id="ARBA00023125"/>
    </source>
</evidence>
<dbReference type="PROSITE" id="PS50937">
    <property type="entry name" value="HTH_MERR_2"/>
    <property type="match status" value="1"/>
</dbReference>
<keyword evidence="1" id="KW-0238">DNA-binding</keyword>
<dbReference type="CDD" id="cd01109">
    <property type="entry name" value="HTH_YyaN"/>
    <property type="match status" value="1"/>
</dbReference>
<evidence type="ECO:0000259" key="2">
    <source>
        <dbReference type="PROSITE" id="PS50937"/>
    </source>
</evidence>
<dbReference type="Pfam" id="PF13411">
    <property type="entry name" value="MerR_1"/>
    <property type="match status" value="1"/>
</dbReference>
<protein>
    <submittedName>
        <fullName evidence="3">MerR family transcriptional regulator</fullName>
    </submittedName>
</protein>
<dbReference type="InterPro" id="IPR009061">
    <property type="entry name" value="DNA-bd_dom_put_sf"/>
</dbReference>
<feature type="domain" description="HTH merR-type" evidence="2">
    <location>
        <begin position="4"/>
        <end position="72"/>
    </location>
</feature>
<gene>
    <name evidence="3" type="primary">merR_2</name>
    <name evidence="3" type="ORF">NtB2_00840</name>
</gene>
<dbReference type="InterPro" id="IPR000551">
    <property type="entry name" value="MerR-type_HTH_dom"/>
</dbReference>
<dbReference type="OrthoDB" id="9811174at2"/>
<sequence>MKKNYKISEIADLTGFSVATLRYYEEIGLIKPQRNQSNYRSFSEQDLSWLEFIQKAKATGMSLDKILEYSHLREQGDSTIEARLLLLDEQEGLLQAKIQELQGHIAFIQNKKKSYQDYQNQDL</sequence>
<dbReference type="PANTHER" id="PTHR30204">
    <property type="entry name" value="REDOX-CYCLING DRUG-SENSING TRANSCRIPTIONAL ACTIVATOR SOXR"/>
    <property type="match status" value="1"/>
</dbReference>
<dbReference type="SUPFAM" id="SSF46955">
    <property type="entry name" value="Putative DNA-binding domain"/>
    <property type="match status" value="1"/>
</dbReference>
<dbReference type="GO" id="GO:0003677">
    <property type="term" value="F:DNA binding"/>
    <property type="evidence" value="ECO:0007669"/>
    <property type="project" value="UniProtKB-KW"/>
</dbReference>
<dbReference type="AlphaFoldDB" id="A0A2R5HFV7"/>
<dbReference type="EMBL" id="BFFO01000004">
    <property type="protein sequence ID" value="GBG96716.1"/>
    <property type="molecule type" value="Genomic_DNA"/>
</dbReference>
<dbReference type="Proteomes" id="UP000245021">
    <property type="component" value="Unassembled WGS sequence"/>
</dbReference>
<proteinExistence type="predicted"/>
<accession>A0A2R5HFV7</accession>
<dbReference type="PRINTS" id="PR00040">
    <property type="entry name" value="HTHMERR"/>
</dbReference>
<comment type="caution">
    <text evidence="3">The sequence shown here is derived from an EMBL/GenBank/DDBJ whole genome shotgun (WGS) entry which is preliminary data.</text>
</comment>
<dbReference type="Gene3D" id="1.10.1660.10">
    <property type="match status" value="1"/>
</dbReference>
<dbReference type="GO" id="GO:0003700">
    <property type="term" value="F:DNA-binding transcription factor activity"/>
    <property type="evidence" value="ECO:0007669"/>
    <property type="project" value="InterPro"/>
</dbReference>
<reference evidence="3 4" key="1">
    <citation type="journal article" date="2018" name="Genome Announc.">
        <title>Draft Genome Sequence of Lactococcus sp. Strain NtB2 (JCM 32569), Isolated from the Gut of the Higher Termite Nasutitermes takasagoensis.</title>
        <authorList>
            <person name="Noda S."/>
            <person name="Aihara C."/>
            <person name="Yuki M."/>
            <person name="Ohkuma M."/>
        </authorList>
    </citation>
    <scope>NUCLEOTIDE SEQUENCE [LARGE SCALE GENOMIC DNA]</scope>
    <source>
        <strain evidence="3 4">NtB2</strain>
    </source>
</reference>
<dbReference type="PANTHER" id="PTHR30204:SF98">
    <property type="entry name" value="HTH-TYPE TRANSCRIPTIONAL REGULATOR ADHR"/>
    <property type="match status" value="1"/>
</dbReference>
<evidence type="ECO:0000313" key="3">
    <source>
        <dbReference type="EMBL" id="GBG96716.1"/>
    </source>
</evidence>